<keyword evidence="3" id="KW-1185">Reference proteome</keyword>
<evidence type="ECO:0000256" key="1">
    <source>
        <dbReference type="SAM" id="MobiDB-lite"/>
    </source>
</evidence>
<gene>
    <name evidence="2" type="ORF">CR513_44867</name>
</gene>
<dbReference type="AlphaFoldDB" id="A0A371FAG1"/>
<feature type="non-terminal residue" evidence="2">
    <location>
        <position position="1"/>
    </location>
</feature>
<proteinExistence type="predicted"/>
<feature type="compositionally biased region" description="Polar residues" evidence="1">
    <location>
        <begin position="9"/>
        <end position="21"/>
    </location>
</feature>
<evidence type="ECO:0000313" key="3">
    <source>
        <dbReference type="Proteomes" id="UP000257109"/>
    </source>
</evidence>
<sequence length="80" mass="9179">MYKAGSMSIAGSPQIQLQGSNMRPRRSSRGQEMRGRKRRREACSQLGRAFSNLGITRQRRIPLGTIRWHDDPEDVEFHAP</sequence>
<dbReference type="Proteomes" id="UP000257109">
    <property type="component" value="Unassembled WGS sequence"/>
</dbReference>
<organism evidence="2 3">
    <name type="scientific">Mucuna pruriens</name>
    <name type="common">Velvet bean</name>
    <name type="synonym">Dolichos pruriens</name>
    <dbReference type="NCBI Taxonomy" id="157652"/>
    <lineage>
        <taxon>Eukaryota</taxon>
        <taxon>Viridiplantae</taxon>
        <taxon>Streptophyta</taxon>
        <taxon>Embryophyta</taxon>
        <taxon>Tracheophyta</taxon>
        <taxon>Spermatophyta</taxon>
        <taxon>Magnoliopsida</taxon>
        <taxon>eudicotyledons</taxon>
        <taxon>Gunneridae</taxon>
        <taxon>Pentapetalae</taxon>
        <taxon>rosids</taxon>
        <taxon>fabids</taxon>
        <taxon>Fabales</taxon>
        <taxon>Fabaceae</taxon>
        <taxon>Papilionoideae</taxon>
        <taxon>50 kb inversion clade</taxon>
        <taxon>NPAAA clade</taxon>
        <taxon>indigoferoid/millettioid clade</taxon>
        <taxon>Phaseoleae</taxon>
        <taxon>Mucuna</taxon>
    </lineage>
</organism>
<dbReference type="EMBL" id="QJKJ01009884">
    <property type="protein sequence ID" value="RDX75279.1"/>
    <property type="molecule type" value="Genomic_DNA"/>
</dbReference>
<evidence type="ECO:0000313" key="2">
    <source>
        <dbReference type="EMBL" id="RDX75279.1"/>
    </source>
</evidence>
<protein>
    <submittedName>
        <fullName evidence="2">Uncharacterized protein</fullName>
    </submittedName>
</protein>
<accession>A0A371FAG1</accession>
<feature type="region of interest" description="Disordered" evidence="1">
    <location>
        <begin position="1"/>
        <end position="42"/>
    </location>
</feature>
<comment type="caution">
    <text evidence="2">The sequence shown here is derived from an EMBL/GenBank/DDBJ whole genome shotgun (WGS) entry which is preliminary data.</text>
</comment>
<name>A0A371FAG1_MUCPR</name>
<reference evidence="2" key="1">
    <citation type="submission" date="2018-05" db="EMBL/GenBank/DDBJ databases">
        <title>Draft genome of Mucuna pruriens seed.</title>
        <authorList>
            <person name="Nnadi N.E."/>
            <person name="Vos R."/>
            <person name="Hasami M.H."/>
            <person name="Devisetty U.K."/>
            <person name="Aguiy J.C."/>
        </authorList>
    </citation>
    <scope>NUCLEOTIDE SEQUENCE [LARGE SCALE GENOMIC DNA]</scope>
    <source>
        <strain evidence="2">JCA_2017</strain>
    </source>
</reference>